<keyword evidence="3" id="KW-1185">Reference proteome</keyword>
<comment type="caution">
    <text evidence="2">The sequence shown here is derived from an EMBL/GenBank/DDBJ whole genome shotgun (WGS) entry which is preliminary data.</text>
</comment>
<dbReference type="PANTHER" id="PTHR35400">
    <property type="entry name" value="SLR1083 PROTEIN"/>
    <property type="match status" value="1"/>
</dbReference>
<dbReference type="Gene3D" id="3.90.1570.10">
    <property type="entry name" value="tt1808, chain A"/>
    <property type="match status" value="1"/>
</dbReference>
<reference evidence="3" key="1">
    <citation type="submission" date="2015-07" db="EMBL/GenBank/DDBJ databases">
        <title>Nocardia seriolae U-1 whole genome shotgun sequence.</title>
        <authorList>
            <person name="Imajoh M."/>
            <person name="Fukumoto Y."/>
            <person name="Sukeda M."/>
            <person name="Yamane J."/>
            <person name="Yamasaki K."/>
            <person name="Shimizu M."/>
            <person name="Ohnishi K."/>
            <person name="Oshima S."/>
        </authorList>
    </citation>
    <scope>NUCLEOTIDE SEQUENCE [LARGE SCALE GENOMIC DNA]</scope>
    <source>
        <strain evidence="3">U-1</strain>
    </source>
</reference>
<dbReference type="InterPro" id="IPR012296">
    <property type="entry name" value="Nuclease_put_TT1808"/>
</dbReference>
<dbReference type="PANTHER" id="PTHR35400:SF3">
    <property type="entry name" value="SLL1072 PROTEIN"/>
    <property type="match status" value="1"/>
</dbReference>
<organism evidence="2 3">
    <name type="scientific">Nocardia seriolae</name>
    <dbReference type="NCBI Taxonomy" id="37332"/>
    <lineage>
        <taxon>Bacteria</taxon>
        <taxon>Bacillati</taxon>
        <taxon>Actinomycetota</taxon>
        <taxon>Actinomycetes</taxon>
        <taxon>Mycobacteriales</taxon>
        <taxon>Nocardiaceae</taxon>
        <taxon>Nocardia</taxon>
    </lineage>
</organism>
<sequence length="197" mass="21575">MPELDNSTMHVPASDRWTAADLDHLPENGLRYEVLNGQLVVNAAPKPIHQRFVSELGRILEHALPDGLYMIPGVGVLIGDDEPIPDLLVCTGPIPWDERGIPVDRVRLVVEVVSRSTAAMDRRVKPDLYADGGIPNFWRIETSRFKGQLSGENLPVLFAYGLAESGEYEQVARCPAGRAAALNLPFDIAFDPGSLLP</sequence>
<name>A0ABC9YKC5_9NOCA</name>
<evidence type="ECO:0000313" key="3">
    <source>
        <dbReference type="Proteomes" id="UP000037179"/>
    </source>
</evidence>
<evidence type="ECO:0000313" key="2">
    <source>
        <dbReference type="EMBL" id="GAP26057.1"/>
    </source>
</evidence>
<dbReference type="CDD" id="cd06260">
    <property type="entry name" value="DUF820-like"/>
    <property type="match status" value="1"/>
</dbReference>
<dbReference type="AlphaFoldDB" id="A0ABC9YKC5"/>
<dbReference type="Pfam" id="PF05685">
    <property type="entry name" value="Uma2"/>
    <property type="match status" value="1"/>
</dbReference>
<gene>
    <name evidence="2" type="ORF">NSK11_contig00002-0002</name>
</gene>
<feature type="domain" description="Putative restriction endonuclease" evidence="1">
    <location>
        <begin position="20"/>
        <end position="141"/>
    </location>
</feature>
<accession>A0ABC9YKC5</accession>
<evidence type="ECO:0000259" key="1">
    <source>
        <dbReference type="Pfam" id="PF05685"/>
    </source>
</evidence>
<dbReference type="InterPro" id="IPR011335">
    <property type="entry name" value="Restrct_endonuc-II-like"/>
</dbReference>
<reference evidence="2 3" key="2">
    <citation type="journal article" date="2016" name="Genome Announc.">
        <title>Draft Genome Sequence of Erythromycin- and Oxytetracycline-Sensitive Nocardia seriolae Strain U-1 (NBRC 110359).</title>
        <authorList>
            <person name="Imajoh M."/>
            <person name="Sukeda M."/>
            <person name="Shimizu M."/>
            <person name="Yamane J."/>
            <person name="Ohnishi K."/>
            <person name="Oshima S."/>
        </authorList>
    </citation>
    <scope>NUCLEOTIDE SEQUENCE [LARGE SCALE GENOMIC DNA]</scope>
    <source>
        <strain evidence="2 3">U-1</strain>
    </source>
</reference>
<dbReference type="InterPro" id="IPR008538">
    <property type="entry name" value="Uma2"/>
</dbReference>
<dbReference type="Proteomes" id="UP000037179">
    <property type="component" value="Unassembled WGS sequence"/>
</dbReference>
<dbReference type="EMBL" id="BBYQ01000002">
    <property type="protein sequence ID" value="GAP26057.1"/>
    <property type="molecule type" value="Genomic_DNA"/>
</dbReference>
<dbReference type="SUPFAM" id="SSF52980">
    <property type="entry name" value="Restriction endonuclease-like"/>
    <property type="match status" value="1"/>
</dbReference>
<proteinExistence type="predicted"/>
<protein>
    <recommendedName>
        <fullName evidence="1">Putative restriction endonuclease domain-containing protein</fullName>
    </recommendedName>
</protein>